<dbReference type="Pfam" id="PF11372">
    <property type="entry name" value="DUF3173"/>
    <property type="match status" value="1"/>
</dbReference>
<proteinExistence type="predicted"/>
<dbReference type="InterPro" id="IPR021512">
    <property type="entry name" value="DUF3173"/>
</dbReference>
<gene>
    <name evidence="1" type="ORF">HMPREF9630_00534</name>
</gene>
<reference evidence="1 2" key="1">
    <citation type="submission" date="2012-05" db="EMBL/GenBank/DDBJ databases">
        <title>The Genome Sequence of Eubacteriaceae bacterium CM2.</title>
        <authorList>
            <consortium name="The Broad Institute Genome Sequencing Platform"/>
            <person name="Earl A."/>
            <person name="Ward D."/>
            <person name="Feldgarden M."/>
            <person name="Gevers D."/>
            <person name="Sizova M."/>
            <person name="Hazen A."/>
            <person name="Epstein S."/>
            <person name="Walker B."/>
            <person name="Young S.K."/>
            <person name="Zeng Q."/>
            <person name="Gargeya S."/>
            <person name="Fitzgerald M."/>
            <person name="Haas B."/>
            <person name="Abouelleil A."/>
            <person name="Alvarado L."/>
            <person name="Arachchi H.M."/>
            <person name="Berlin A."/>
            <person name="Chapman S.B."/>
            <person name="Goldberg J."/>
            <person name="Griggs A."/>
            <person name="Gujja S."/>
            <person name="Hansen M."/>
            <person name="Howarth C."/>
            <person name="Imamovic A."/>
            <person name="Larimer J."/>
            <person name="McCowen C."/>
            <person name="Montmayeur A."/>
            <person name="Murphy C."/>
            <person name="Neiman D."/>
            <person name="Pearson M."/>
            <person name="Priest M."/>
            <person name="Roberts A."/>
            <person name="Saif S."/>
            <person name="Shea T."/>
            <person name="Sisk P."/>
            <person name="Sykes S."/>
            <person name="Wortman J."/>
            <person name="Nusbaum C."/>
            <person name="Birren B."/>
        </authorList>
    </citation>
    <scope>NUCLEOTIDE SEQUENCE [LARGE SCALE GENOMIC DNA]</scope>
    <source>
        <strain evidence="1 2">CM2</strain>
    </source>
</reference>
<evidence type="ECO:0008006" key="3">
    <source>
        <dbReference type="Google" id="ProtNLM"/>
    </source>
</evidence>
<organism evidence="1 2">
    <name type="scientific">Peptoanaerobacter stomatis</name>
    <dbReference type="NCBI Taxonomy" id="796937"/>
    <lineage>
        <taxon>Bacteria</taxon>
        <taxon>Bacillati</taxon>
        <taxon>Bacillota</taxon>
        <taxon>Clostridia</taxon>
        <taxon>Peptostreptococcales</taxon>
        <taxon>Filifactoraceae</taxon>
        <taxon>Peptoanaerobacter</taxon>
    </lineage>
</organism>
<evidence type="ECO:0000313" key="2">
    <source>
        <dbReference type="Proteomes" id="UP000017818"/>
    </source>
</evidence>
<evidence type="ECO:0000313" key="1">
    <source>
        <dbReference type="EMBL" id="EHL17367.1"/>
    </source>
</evidence>
<dbReference type="OrthoDB" id="1915051at2"/>
<dbReference type="RefSeq" id="WP_009527167.1">
    <property type="nucleotide sequence ID" value="NZ_JH815225.1"/>
</dbReference>
<dbReference type="EMBL" id="AFZF02000004">
    <property type="protein sequence ID" value="EHL17367.1"/>
    <property type="molecule type" value="Genomic_DNA"/>
</dbReference>
<sequence length="71" mass="8123">MQTITKHELQKMGFGPSQSADIVRRAKIYLVNKGYGYYSSKRLGRVPLSSVEHILGFPIDTKELEEKHHHA</sequence>
<protein>
    <recommendedName>
        <fullName evidence="3">PF11372 domain protein</fullName>
    </recommendedName>
</protein>
<dbReference type="AlphaFoldDB" id="V9HVB3"/>
<name>V9HVB3_9FIRM</name>
<dbReference type="HOGENOM" id="CLU_177854_1_0_9"/>
<dbReference type="Proteomes" id="UP000017818">
    <property type="component" value="Unassembled WGS sequence"/>
</dbReference>
<comment type="caution">
    <text evidence="1">The sequence shown here is derived from an EMBL/GenBank/DDBJ whole genome shotgun (WGS) entry which is preliminary data.</text>
</comment>
<accession>V9HVB3</accession>